<name>A0A8J3KNJ7_9ACTN</name>
<dbReference type="Gene3D" id="2.60.40.1180">
    <property type="entry name" value="Golgi alpha-mannosidase II"/>
    <property type="match status" value="1"/>
</dbReference>
<keyword evidence="2" id="KW-0326">Glycosidase</keyword>
<dbReference type="CDD" id="cd23418">
    <property type="entry name" value="beta-trefoil_Ricin_XLN-like"/>
    <property type="match status" value="2"/>
</dbReference>
<dbReference type="InterPro" id="IPR014718">
    <property type="entry name" value="GH-type_carb-bd"/>
</dbReference>
<dbReference type="AlphaFoldDB" id="A0A8J3KNJ7"/>
<dbReference type="Proteomes" id="UP000630887">
    <property type="component" value="Unassembled WGS sequence"/>
</dbReference>
<dbReference type="Pfam" id="PF10566">
    <property type="entry name" value="Glyco_hydro_97"/>
    <property type="match status" value="1"/>
</dbReference>
<dbReference type="InterPro" id="IPR019563">
    <property type="entry name" value="GH97_catalytic"/>
</dbReference>
<proteinExistence type="predicted"/>
<feature type="chain" id="PRO_5035249175" description="Ricin B lectin domain-containing protein" evidence="3">
    <location>
        <begin position="33"/>
        <end position="869"/>
    </location>
</feature>
<dbReference type="Gene3D" id="2.70.98.10">
    <property type="match status" value="1"/>
</dbReference>
<dbReference type="InterPro" id="IPR029486">
    <property type="entry name" value="GH97_N"/>
</dbReference>
<evidence type="ECO:0000256" key="3">
    <source>
        <dbReference type="SAM" id="SignalP"/>
    </source>
</evidence>
<dbReference type="GO" id="GO:0030246">
    <property type="term" value="F:carbohydrate binding"/>
    <property type="evidence" value="ECO:0007669"/>
    <property type="project" value="InterPro"/>
</dbReference>
<dbReference type="InterPro" id="IPR013785">
    <property type="entry name" value="Aldolase_TIM"/>
</dbReference>
<feature type="domain" description="Ricin B lectin" evidence="4">
    <location>
        <begin position="614"/>
        <end position="740"/>
    </location>
</feature>
<feature type="signal peptide" evidence="3">
    <location>
        <begin position="1"/>
        <end position="32"/>
    </location>
</feature>
<dbReference type="PANTHER" id="PTHR35803">
    <property type="entry name" value="GLUCAN 1,4-ALPHA-GLUCOSIDASE SUSB-RELATED"/>
    <property type="match status" value="1"/>
</dbReference>
<dbReference type="PROSITE" id="PS50231">
    <property type="entry name" value="RICIN_B_LECTIN"/>
    <property type="match status" value="2"/>
</dbReference>
<dbReference type="InterPro" id="IPR029483">
    <property type="entry name" value="GH97_C"/>
</dbReference>
<dbReference type="SMART" id="SM00458">
    <property type="entry name" value="RICIN"/>
    <property type="match status" value="2"/>
</dbReference>
<dbReference type="EMBL" id="BONI01000021">
    <property type="protein sequence ID" value="GIG06237.1"/>
    <property type="molecule type" value="Genomic_DNA"/>
</dbReference>
<dbReference type="InterPro" id="IPR017853">
    <property type="entry name" value="GH"/>
</dbReference>
<reference evidence="5 6" key="1">
    <citation type="submission" date="2021-01" db="EMBL/GenBank/DDBJ databases">
        <title>Whole genome shotgun sequence of Catellatospora coxensis NBRC 107359.</title>
        <authorList>
            <person name="Komaki H."/>
            <person name="Tamura T."/>
        </authorList>
    </citation>
    <scope>NUCLEOTIDE SEQUENCE [LARGE SCALE GENOMIC DNA]</scope>
    <source>
        <strain evidence="5 6">NBRC 107359</strain>
    </source>
</reference>
<dbReference type="InterPro" id="IPR013780">
    <property type="entry name" value="Glyco_hydro_b"/>
</dbReference>
<evidence type="ECO:0000256" key="2">
    <source>
        <dbReference type="ARBA" id="ARBA00023295"/>
    </source>
</evidence>
<organism evidence="5 6">
    <name type="scientific">Catellatospora coxensis</name>
    <dbReference type="NCBI Taxonomy" id="310354"/>
    <lineage>
        <taxon>Bacteria</taxon>
        <taxon>Bacillati</taxon>
        <taxon>Actinomycetota</taxon>
        <taxon>Actinomycetes</taxon>
        <taxon>Micromonosporales</taxon>
        <taxon>Micromonosporaceae</taxon>
        <taxon>Catellatospora</taxon>
    </lineage>
</organism>
<evidence type="ECO:0000256" key="1">
    <source>
        <dbReference type="ARBA" id="ARBA00022801"/>
    </source>
</evidence>
<dbReference type="InterPro" id="IPR035992">
    <property type="entry name" value="Ricin_B-like_lectins"/>
</dbReference>
<gene>
    <name evidence="5" type="ORF">Cco03nite_29370</name>
</gene>
<dbReference type="SUPFAM" id="SSF51445">
    <property type="entry name" value="(Trans)glycosidases"/>
    <property type="match status" value="1"/>
</dbReference>
<keyword evidence="3" id="KW-0732">Signal</keyword>
<dbReference type="Gene3D" id="3.20.20.70">
    <property type="entry name" value="Aldolase class I"/>
    <property type="match status" value="1"/>
</dbReference>
<keyword evidence="6" id="KW-1185">Reference proteome</keyword>
<dbReference type="Pfam" id="PF00652">
    <property type="entry name" value="Ricin_B_lectin"/>
    <property type="match status" value="2"/>
</dbReference>
<comment type="caution">
    <text evidence="5">The sequence shown here is derived from an EMBL/GenBank/DDBJ whole genome shotgun (WGS) entry which is preliminary data.</text>
</comment>
<dbReference type="Pfam" id="PF14508">
    <property type="entry name" value="GH97_N"/>
    <property type="match status" value="1"/>
</dbReference>
<evidence type="ECO:0000313" key="6">
    <source>
        <dbReference type="Proteomes" id="UP000630887"/>
    </source>
</evidence>
<dbReference type="GO" id="GO:0016798">
    <property type="term" value="F:hydrolase activity, acting on glycosyl bonds"/>
    <property type="evidence" value="ECO:0007669"/>
    <property type="project" value="UniProtKB-KW"/>
</dbReference>
<protein>
    <recommendedName>
        <fullName evidence="4">Ricin B lectin domain-containing protein</fullName>
    </recommendedName>
</protein>
<dbReference type="PANTHER" id="PTHR35803:SF2">
    <property type="entry name" value="RETAINING ALPHA-GALACTOSIDASE"/>
    <property type="match status" value="1"/>
</dbReference>
<dbReference type="SUPFAM" id="SSF50370">
    <property type="entry name" value="Ricin B-like lectins"/>
    <property type="match status" value="2"/>
</dbReference>
<evidence type="ECO:0000259" key="4">
    <source>
        <dbReference type="SMART" id="SM00458"/>
    </source>
</evidence>
<feature type="domain" description="Ricin B lectin" evidence="4">
    <location>
        <begin position="742"/>
        <end position="869"/>
    </location>
</feature>
<dbReference type="Pfam" id="PF14509">
    <property type="entry name" value="GH97_C"/>
    <property type="match status" value="1"/>
</dbReference>
<keyword evidence="1" id="KW-0378">Hydrolase</keyword>
<sequence length="869" mass="91624">MFRRRLRACVASLTALAASAALVTLTPAAAKAAVTWTVAGPSGVISAQVTLDNGALSFGASSRGSAVLLPSPIGIETATADLTRNLVFTSRADQTITESYTMPTGKKRSRQTTYTQATLSFTGTGGARLDVVVRVSDAGAAYRYVLPGSGPVTVRREASSWTLPAAAPAWLVPPDREDQGVWFETTAGGAASNDYGVPALFDVGGVFVLLAESDLDGRYAAGALAHQAGSPTYTTSITAAPVTATLPLATPWRTAAIGALKTVTESTIVDDLSAPARFADTSWVRPGTVAWSWLTEHASPADAARQRQYIDFAQRNGWGYVLIDEGWQSSWLPGVVAYARDRGVGVIVWFNSADLQTAQQREAWLPLVKSWGVAGVKIDFSYQFTQPTLRWYDAVLARTAELKLMANFHGSATPRGMQRTWPHVMTAEAVFGAEQQQNRAALNTILPFTRNAIAGMDFTPVTFSVNRDTTDAHELATAVVFESGWQHDADNPASYEARPEALRILNQLPAAWDETRLLGGRPNREAYLARRSGTRWYVGGISALAAKTYQTPLAFLGAGQWLAETVRDGSGGLLRETRVVTSAATLSVPLATRGGFATVLCPYTAGMLSCGTGDPGGILKGQESGNCADVPNNSQTNGTAVALWDCHGGANQKWTMNPAGQLLVYGAKCLTAAGTTDGSAVQINDCAAAATRQWTVGGDGSVVNAASGKCLDAYANGTGNGTALIVWTCNGGANQKWYRNSTPAPLKGAASARCVDVPNSSQANGTRPVLWDCHTAMNQTWTSTPGNQLRVFDGKCLEAAGGATADGTAVQIFDCNGSAGQQWRVRSNGWVVGVGSGKCLDAYDNGTANGTQLIIWPCGPGANQKWNRA</sequence>
<dbReference type="Gene3D" id="2.80.10.50">
    <property type="match status" value="2"/>
</dbReference>
<dbReference type="InterPro" id="IPR052720">
    <property type="entry name" value="Glycosyl_hydrolase_97"/>
</dbReference>
<evidence type="ECO:0000313" key="5">
    <source>
        <dbReference type="EMBL" id="GIG06237.1"/>
    </source>
</evidence>
<dbReference type="RefSeq" id="WP_203692619.1">
    <property type="nucleotide sequence ID" value="NZ_BAAALC010000015.1"/>
</dbReference>
<dbReference type="InterPro" id="IPR000772">
    <property type="entry name" value="Ricin_B_lectin"/>
</dbReference>
<accession>A0A8J3KNJ7</accession>